<dbReference type="Proteomes" id="UP000321638">
    <property type="component" value="Unassembled WGS sequence"/>
</dbReference>
<dbReference type="InterPro" id="IPR006311">
    <property type="entry name" value="TAT_signal"/>
</dbReference>
<dbReference type="GO" id="GO:0006865">
    <property type="term" value="P:amino acid transport"/>
    <property type="evidence" value="ECO:0007669"/>
    <property type="project" value="UniProtKB-KW"/>
</dbReference>
<evidence type="ECO:0000256" key="4">
    <source>
        <dbReference type="SAM" id="SignalP"/>
    </source>
</evidence>
<dbReference type="InterPro" id="IPR028081">
    <property type="entry name" value="Leu-bd"/>
</dbReference>
<evidence type="ECO:0000313" key="7">
    <source>
        <dbReference type="Proteomes" id="UP000321638"/>
    </source>
</evidence>
<evidence type="ECO:0000259" key="5">
    <source>
        <dbReference type="Pfam" id="PF13458"/>
    </source>
</evidence>
<keyword evidence="3" id="KW-0029">Amino-acid transport</keyword>
<feature type="chain" id="PRO_5022761022" description="Leucine-binding protein domain-containing protein" evidence="4">
    <location>
        <begin position="29"/>
        <end position="403"/>
    </location>
</feature>
<keyword evidence="3" id="KW-0813">Transport</keyword>
<proteinExistence type="inferred from homology"/>
<comment type="similarity">
    <text evidence="1">Belongs to the leucine-binding protein family.</text>
</comment>
<dbReference type="InterPro" id="IPR051010">
    <property type="entry name" value="BCAA_transport"/>
</dbReference>
<sequence length="403" mass="43862">MTPSGFSRRSVLQALAASGCVAPGFAWAQAAAGDLNIALLSQNSGNFATHGEVVFKGATIALEERGHTILGRKINLLRRDDEGKPAIGVRRLTELVETSQVKFFIGNASSAVGLAESEIAAREKIVQYAGGGSDEFTGARCNPYTFQWSASPYTASSTTLEYVRKAHPNAKRVYTLTVDYAFGHSLLKYTREAAPELGFELAGNDMHPLGERQYTQYFNKALAVKPDVILLLTAGSDFLAAVRQLSSYGLKKVIVAAPWAAELDELKELTPQMRAGLILGLNYHSSINTPVNKAFVAAAAKRYQMLPTYAMAYAYDTFRTIFLAMEKAKSVDSTAVARVMEGMQLDSVHGPTSIDARTHQTNRPYYVCLCKQPDAQKNDQDIADLVFQGDKPQPAALNQCSRT</sequence>
<organism evidence="6 7">
    <name type="scientific">Vineibacter terrae</name>
    <dbReference type="NCBI Taxonomy" id="2586908"/>
    <lineage>
        <taxon>Bacteria</taxon>
        <taxon>Pseudomonadati</taxon>
        <taxon>Pseudomonadota</taxon>
        <taxon>Alphaproteobacteria</taxon>
        <taxon>Hyphomicrobiales</taxon>
        <taxon>Vineibacter</taxon>
    </lineage>
</organism>
<feature type="domain" description="Leucine-binding protein" evidence="5">
    <location>
        <begin position="36"/>
        <end position="368"/>
    </location>
</feature>
<evidence type="ECO:0000256" key="1">
    <source>
        <dbReference type="ARBA" id="ARBA00010062"/>
    </source>
</evidence>
<keyword evidence="7" id="KW-1185">Reference proteome</keyword>
<evidence type="ECO:0000313" key="6">
    <source>
        <dbReference type="EMBL" id="TXL70441.1"/>
    </source>
</evidence>
<comment type="caution">
    <text evidence="6">The sequence shown here is derived from an EMBL/GenBank/DDBJ whole genome shotgun (WGS) entry which is preliminary data.</text>
</comment>
<accession>A0A5C8P9H2</accession>
<protein>
    <recommendedName>
        <fullName evidence="5">Leucine-binding protein domain-containing protein</fullName>
    </recommendedName>
</protein>
<dbReference type="PANTHER" id="PTHR30483">
    <property type="entry name" value="LEUCINE-SPECIFIC-BINDING PROTEIN"/>
    <property type="match status" value="1"/>
</dbReference>
<gene>
    <name evidence="6" type="ORF">FHP25_34520</name>
</gene>
<dbReference type="PANTHER" id="PTHR30483:SF6">
    <property type="entry name" value="PERIPLASMIC BINDING PROTEIN OF ABC TRANSPORTER FOR NATURAL AMINO ACIDS"/>
    <property type="match status" value="1"/>
</dbReference>
<dbReference type="Gene3D" id="3.40.50.2300">
    <property type="match status" value="2"/>
</dbReference>
<evidence type="ECO:0000256" key="2">
    <source>
        <dbReference type="ARBA" id="ARBA00022729"/>
    </source>
</evidence>
<dbReference type="OrthoDB" id="5450279at2"/>
<dbReference type="AlphaFoldDB" id="A0A5C8P9H2"/>
<dbReference type="PROSITE" id="PS51318">
    <property type="entry name" value="TAT"/>
    <property type="match status" value="1"/>
</dbReference>
<dbReference type="InterPro" id="IPR028082">
    <property type="entry name" value="Peripla_BP_I"/>
</dbReference>
<reference evidence="6 7" key="1">
    <citation type="submission" date="2019-06" db="EMBL/GenBank/DDBJ databases">
        <title>New taxonomy in bacterial strain CC-CFT640, isolated from vineyard.</title>
        <authorList>
            <person name="Lin S.-Y."/>
            <person name="Tsai C.-F."/>
            <person name="Young C.-C."/>
        </authorList>
    </citation>
    <scope>NUCLEOTIDE SEQUENCE [LARGE SCALE GENOMIC DNA]</scope>
    <source>
        <strain evidence="6 7">CC-CFT640</strain>
    </source>
</reference>
<dbReference type="SUPFAM" id="SSF53822">
    <property type="entry name" value="Periplasmic binding protein-like I"/>
    <property type="match status" value="1"/>
</dbReference>
<feature type="signal peptide" evidence="4">
    <location>
        <begin position="1"/>
        <end position="28"/>
    </location>
</feature>
<dbReference type="RefSeq" id="WP_147851558.1">
    <property type="nucleotide sequence ID" value="NZ_VDUZ01000059.1"/>
</dbReference>
<evidence type="ECO:0000256" key="3">
    <source>
        <dbReference type="ARBA" id="ARBA00022970"/>
    </source>
</evidence>
<name>A0A5C8P9H2_9HYPH</name>
<dbReference type="Pfam" id="PF13458">
    <property type="entry name" value="Peripla_BP_6"/>
    <property type="match status" value="1"/>
</dbReference>
<dbReference type="EMBL" id="VDUZ01000059">
    <property type="protein sequence ID" value="TXL70441.1"/>
    <property type="molecule type" value="Genomic_DNA"/>
</dbReference>
<keyword evidence="2 4" id="KW-0732">Signal</keyword>